<dbReference type="GO" id="GO:0003993">
    <property type="term" value="F:acid phosphatase activity"/>
    <property type="evidence" value="ECO:0007669"/>
    <property type="project" value="TreeGrafter"/>
</dbReference>
<dbReference type="InterPro" id="IPR016274">
    <property type="entry name" value="Histidine_acid_Pase_euk"/>
</dbReference>
<feature type="disulfide bond" evidence="17">
    <location>
        <begin position="409"/>
        <end position="417"/>
    </location>
</feature>
<comment type="catalytic activity">
    <reaction evidence="11">
        <text>1D-myo-inositol 1,2,6-trisphosphate + H2O = 1D-myo-inositol 1,2-bisphosphate + phosphate</text>
        <dbReference type="Rhea" id="RHEA:77131"/>
        <dbReference type="ChEBI" id="CHEBI:15377"/>
        <dbReference type="ChEBI" id="CHEBI:43474"/>
        <dbReference type="ChEBI" id="CHEBI:195537"/>
        <dbReference type="ChEBI" id="CHEBI:195539"/>
    </reaction>
    <physiologicalReaction direction="left-to-right" evidence="11">
        <dbReference type="Rhea" id="RHEA:77132"/>
    </physiologicalReaction>
</comment>
<comment type="subunit">
    <text evidence="2">Monomer.</text>
</comment>
<sequence>MFGASMVVTLVRVLSILTLQVSLGVYAIHPTTPRIDVPDAIKTSWGAYSPYYSASKYVHPPQGCSVNQVNLVQRHGARYPTSGATERIRSALEKLSNASSYNDSKLDFLKDYTYDLGVADLVRFGAAQSFDAGQTSYERYYKLVNVTSIPFVRASGSTRVVDSSTNWTAGFTYASGGRPAPTLNLVLDESLNDTLDDSLCPNVGDSDEQTDAWQSVYTKDAMKRLNAAALGANLTGDDVTSIISFCAFDTVAKEKPSQFCNLFTQSDFDGFEYYMDLDKYYGTGYGQELGPVQGVGYINELIARLTDSPVRDNTQTNRTLDSDPSTFPLGRTFYADFSHDNQMVAIYSAMGLFRQTKDLNVTRIDRRRTWVASRLVPFSAQLVTERLDCFGESFVRILVDDAVQDLSFCGASNDGLCQLDAFVASQGYATSDGSGDFEKCFS</sequence>
<dbReference type="Gene3D" id="3.40.50.1240">
    <property type="entry name" value="Phosphoglycerate mutase-like"/>
    <property type="match status" value="1"/>
</dbReference>
<evidence type="ECO:0000313" key="19">
    <source>
        <dbReference type="EMBL" id="PAV21483.1"/>
    </source>
</evidence>
<dbReference type="GO" id="GO:0016158">
    <property type="term" value="F:inositol hexakisphosphate 3-phosphatase activity"/>
    <property type="evidence" value="ECO:0007669"/>
    <property type="project" value="UniProtKB-EC"/>
</dbReference>
<dbReference type="STRING" id="2282107.A0A286UPG3"/>
<evidence type="ECO:0000256" key="6">
    <source>
        <dbReference type="ARBA" id="ARBA00023180"/>
    </source>
</evidence>
<gene>
    <name evidence="19" type="ORF">PNOK_0411000</name>
</gene>
<evidence type="ECO:0000256" key="2">
    <source>
        <dbReference type="ARBA" id="ARBA00011245"/>
    </source>
</evidence>
<dbReference type="GO" id="GO:0005576">
    <property type="term" value="C:extracellular region"/>
    <property type="evidence" value="ECO:0007669"/>
    <property type="project" value="UniProtKB-SubCell"/>
</dbReference>
<evidence type="ECO:0000256" key="8">
    <source>
        <dbReference type="ARBA" id="ARBA00042300"/>
    </source>
</evidence>
<dbReference type="SUPFAM" id="SSF53254">
    <property type="entry name" value="Phosphoglycerate mutase-like"/>
    <property type="match status" value="1"/>
</dbReference>
<evidence type="ECO:0000256" key="15">
    <source>
        <dbReference type="ARBA" id="ARBA00044262"/>
    </source>
</evidence>
<keyword evidence="6" id="KW-0325">Glycoprotein</keyword>
<evidence type="ECO:0000256" key="9">
    <source>
        <dbReference type="ARBA" id="ARBA00043670"/>
    </source>
</evidence>
<dbReference type="InterPro" id="IPR029033">
    <property type="entry name" value="His_PPase_superfam"/>
</dbReference>
<feature type="disulfide bond" evidence="17">
    <location>
        <begin position="200"/>
        <end position="440"/>
    </location>
</feature>
<keyword evidence="3" id="KW-0964">Secreted</keyword>
<evidence type="ECO:0000256" key="13">
    <source>
        <dbReference type="ARBA" id="ARBA00043788"/>
    </source>
</evidence>
<feature type="active site" description="Nucleophile" evidence="16">
    <location>
        <position position="75"/>
    </location>
</feature>
<comment type="catalytic activity">
    <reaction evidence="13">
        <text>1D-myo-inositol hexakisphosphate + H2O = 1D-myo-inositol 1,2,4,5,6-pentakisphosphate + phosphate</text>
        <dbReference type="Rhea" id="RHEA:16989"/>
        <dbReference type="ChEBI" id="CHEBI:15377"/>
        <dbReference type="ChEBI" id="CHEBI:43474"/>
        <dbReference type="ChEBI" id="CHEBI:57798"/>
        <dbReference type="ChEBI" id="CHEBI:58130"/>
        <dbReference type="EC" id="3.1.3.8"/>
    </reaction>
    <physiologicalReaction direction="left-to-right" evidence="13">
        <dbReference type="Rhea" id="RHEA:16990"/>
    </physiologicalReaction>
</comment>
<dbReference type="EMBL" id="NBII01000003">
    <property type="protein sequence ID" value="PAV21483.1"/>
    <property type="molecule type" value="Genomic_DNA"/>
</dbReference>
<feature type="disulfide bond" evidence="17">
    <location>
        <begin position="64"/>
        <end position="389"/>
    </location>
</feature>
<accession>A0A286UPG3</accession>
<comment type="caution">
    <text evidence="19">The sequence shown here is derived from an EMBL/GenBank/DDBJ whole genome shotgun (WGS) entry which is preliminary data.</text>
</comment>
<dbReference type="Proteomes" id="UP000217199">
    <property type="component" value="Unassembled WGS sequence"/>
</dbReference>
<comment type="subcellular location">
    <subcellularLocation>
        <location evidence="1">Secreted</location>
    </subcellularLocation>
</comment>
<dbReference type="Pfam" id="PF00328">
    <property type="entry name" value="His_Phos_2"/>
    <property type="match status" value="1"/>
</dbReference>
<dbReference type="InterPro" id="IPR000560">
    <property type="entry name" value="His_Pase_clade-2"/>
</dbReference>
<feature type="disulfide bond" evidence="17">
    <location>
        <begin position="246"/>
        <end position="260"/>
    </location>
</feature>
<evidence type="ECO:0000256" key="5">
    <source>
        <dbReference type="ARBA" id="ARBA00023157"/>
    </source>
</evidence>
<evidence type="ECO:0000256" key="12">
    <source>
        <dbReference type="ARBA" id="ARBA00043748"/>
    </source>
</evidence>
<evidence type="ECO:0000256" key="1">
    <source>
        <dbReference type="ARBA" id="ARBA00004613"/>
    </source>
</evidence>
<evidence type="ECO:0000256" key="18">
    <source>
        <dbReference type="SAM" id="SignalP"/>
    </source>
</evidence>
<comment type="catalytic activity">
    <reaction evidence="10">
        <text>1D-myo-inositol 1,2-bisphosphate + H2O = 1D-myo-inositol 2-phosphate + phosphate</text>
        <dbReference type="Rhea" id="RHEA:77135"/>
        <dbReference type="ChEBI" id="CHEBI:15377"/>
        <dbReference type="ChEBI" id="CHEBI:43474"/>
        <dbReference type="ChEBI" id="CHEBI:84142"/>
        <dbReference type="ChEBI" id="CHEBI:195539"/>
    </reaction>
    <physiologicalReaction direction="left-to-right" evidence="10">
        <dbReference type="Rhea" id="RHEA:77136"/>
    </physiologicalReaction>
</comment>
<dbReference type="PIRSF" id="PIRSF000894">
    <property type="entry name" value="Acid_phosphatase"/>
    <property type="match status" value="1"/>
</dbReference>
<evidence type="ECO:0000256" key="10">
    <source>
        <dbReference type="ARBA" id="ARBA00043675"/>
    </source>
</evidence>
<feature type="chain" id="PRO_5013843945" description="Phytase A" evidence="18">
    <location>
        <begin position="28"/>
        <end position="442"/>
    </location>
</feature>
<reference evidence="19 20" key="1">
    <citation type="journal article" date="2017" name="Mol. Ecol.">
        <title>Comparative and population genomic landscape of Phellinus noxius: A hypervariable fungus causing root rot in trees.</title>
        <authorList>
            <person name="Chung C.L."/>
            <person name="Lee T.J."/>
            <person name="Akiba M."/>
            <person name="Lee H.H."/>
            <person name="Kuo T.H."/>
            <person name="Liu D."/>
            <person name="Ke H.M."/>
            <person name="Yokoi T."/>
            <person name="Roa M.B."/>
            <person name="Lu M.J."/>
            <person name="Chang Y.Y."/>
            <person name="Ann P.J."/>
            <person name="Tsai J.N."/>
            <person name="Chen C.Y."/>
            <person name="Tzean S.S."/>
            <person name="Ota Y."/>
            <person name="Hattori T."/>
            <person name="Sahashi N."/>
            <person name="Liou R.F."/>
            <person name="Kikuchi T."/>
            <person name="Tsai I.J."/>
        </authorList>
    </citation>
    <scope>NUCLEOTIDE SEQUENCE [LARGE SCALE GENOMIC DNA]</scope>
    <source>
        <strain evidence="19 20">FFPRI411160</strain>
    </source>
</reference>
<keyword evidence="5 17" id="KW-1015">Disulfide bond</keyword>
<comment type="catalytic activity">
    <reaction evidence="9">
        <text>1D-myo-inositol 1,2,5,6-tetrakisphosphate + H2O = 1D-myo-inositol 1,2,6-trisphosphate + phosphate</text>
        <dbReference type="Rhea" id="RHEA:77119"/>
        <dbReference type="ChEBI" id="CHEBI:15377"/>
        <dbReference type="ChEBI" id="CHEBI:43474"/>
        <dbReference type="ChEBI" id="CHEBI:195535"/>
        <dbReference type="ChEBI" id="CHEBI:195537"/>
    </reaction>
    <physiologicalReaction direction="left-to-right" evidence="9">
        <dbReference type="Rhea" id="RHEA:77120"/>
    </physiologicalReaction>
</comment>
<evidence type="ECO:0000256" key="16">
    <source>
        <dbReference type="PIRSR" id="PIRSR000894-1"/>
    </source>
</evidence>
<dbReference type="PROSITE" id="PS00616">
    <property type="entry name" value="HIS_ACID_PHOSPHAT_1"/>
    <property type="match status" value="1"/>
</dbReference>
<comment type="catalytic activity">
    <reaction evidence="12">
        <text>1D-myo-inositol 1,2,4,5,6-pentakisphosphate + H2O = 1D-myo-inositol 1,2,5,6-tetrakisphosphate + phosphate</text>
        <dbReference type="Rhea" id="RHEA:77115"/>
        <dbReference type="ChEBI" id="CHEBI:15377"/>
        <dbReference type="ChEBI" id="CHEBI:43474"/>
        <dbReference type="ChEBI" id="CHEBI:57798"/>
        <dbReference type="ChEBI" id="CHEBI:195535"/>
    </reaction>
    <physiologicalReaction direction="left-to-right" evidence="12">
        <dbReference type="Rhea" id="RHEA:77116"/>
    </physiologicalReaction>
</comment>
<dbReference type="PANTHER" id="PTHR20963">
    <property type="entry name" value="MULTIPLE INOSITOL POLYPHOSPHATE PHOSPHATASE-RELATED"/>
    <property type="match status" value="1"/>
</dbReference>
<dbReference type="PANTHER" id="PTHR20963:SF24">
    <property type="entry name" value="3-PHYTASE B"/>
    <property type="match status" value="1"/>
</dbReference>
<keyword evidence="18" id="KW-0732">Signal</keyword>
<name>A0A286UPG3_9AGAM</name>
<dbReference type="CDD" id="cd07061">
    <property type="entry name" value="HP_HAP_like"/>
    <property type="match status" value="1"/>
</dbReference>
<evidence type="ECO:0000256" key="11">
    <source>
        <dbReference type="ARBA" id="ARBA00043721"/>
    </source>
</evidence>
<dbReference type="PROSITE" id="PS00778">
    <property type="entry name" value="HIS_ACID_PHOSPHAT_2"/>
    <property type="match status" value="1"/>
</dbReference>
<protein>
    <recommendedName>
        <fullName evidence="14">Phytase A</fullName>
    </recommendedName>
    <alternativeName>
        <fullName evidence="15">Histidine acid phosphatase phyA</fullName>
    </alternativeName>
    <alternativeName>
        <fullName evidence="8">Myo-inositol hexakisphosphate phosphohydrolase A</fullName>
    </alternativeName>
    <alternativeName>
        <fullName evidence="7">Myo-inositol-hexaphosphate 3-phosphohydrolase A</fullName>
    </alternativeName>
</protein>
<feature type="active site" description="Proton donor" evidence="16">
    <location>
        <position position="340"/>
    </location>
</feature>
<dbReference type="AlphaFoldDB" id="A0A286UPG3"/>
<dbReference type="InParanoid" id="A0A286UPG3"/>
<feature type="signal peptide" evidence="18">
    <location>
        <begin position="1"/>
        <end position="27"/>
    </location>
</feature>
<evidence type="ECO:0000313" key="20">
    <source>
        <dbReference type="Proteomes" id="UP000217199"/>
    </source>
</evidence>
<keyword evidence="20" id="KW-1185">Reference proteome</keyword>
<evidence type="ECO:0000256" key="14">
    <source>
        <dbReference type="ARBA" id="ARBA00044106"/>
    </source>
</evidence>
<dbReference type="OrthoDB" id="6509975at2759"/>
<evidence type="ECO:0000256" key="4">
    <source>
        <dbReference type="ARBA" id="ARBA00022801"/>
    </source>
</evidence>
<evidence type="ECO:0000256" key="7">
    <source>
        <dbReference type="ARBA" id="ARBA00041857"/>
    </source>
</evidence>
<evidence type="ECO:0000256" key="17">
    <source>
        <dbReference type="PIRSR" id="PIRSR000894-2"/>
    </source>
</evidence>
<organism evidence="19 20">
    <name type="scientific">Pyrrhoderma noxium</name>
    <dbReference type="NCBI Taxonomy" id="2282107"/>
    <lineage>
        <taxon>Eukaryota</taxon>
        <taxon>Fungi</taxon>
        <taxon>Dikarya</taxon>
        <taxon>Basidiomycota</taxon>
        <taxon>Agaricomycotina</taxon>
        <taxon>Agaricomycetes</taxon>
        <taxon>Hymenochaetales</taxon>
        <taxon>Hymenochaetaceae</taxon>
        <taxon>Pyrrhoderma</taxon>
    </lineage>
</organism>
<proteinExistence type="predicted"/>
<dbReference type="InterPro" id="IPR033379">
    <property type="entry name" value="Acid_Pase_AS"/>
</dbReference>
<evidence type="ECO:0000256" key="3">
    <source>
        <dbReference type="ARBA" id="ARBA00022525"/>
    </source>
</evidence>
<keyword evidence="4" id="KW-0378">Hydrolase</keyword>